<evidence type="ECO:0000313" key="4">
    <source>
        <dbReference type="Proteomes" id="UP000268321"/>
    </source>
</evidence>
<keyword evidence="4" id="KW-1185">Reference proteome</keyword>
<accession>A0A4V1J2Z6</accession>
<dbReference type="Proteomes" id="UP000268321">
    <property type="component" value="Unassembled WGS sequence"/>
</dbReference>
<dbReference type="GO" id="GO:0033551">
    <property type="term" value="C:monopolin complex"/>
    <property type="evidence" value="ECO:0007669"/>
    <property type="project" value="InterPro"/>
</dbReference>
<feature type="domain" description="Monopolin complex subunit Csm1/Pcs1 C-terminal" evidence="2">
    <location>
        <begin position="166"/>
        <end position="266"/>
    </location>
</feature>
<dbReference type="InterPro" id="IPR040349">
    <property type="entry name" value="Csm1/Pcs1"/>
</dbReference>
<dbReference type="GO" id="GO:0034506">
    <property type="term" value="C:chromosome, centromeric core domain"/>
    <property type="evidence" value="ECO:0007669"/>
    <property type="project" value="TreeGrafter"/>
</dbReference>
<gene>
    <name evidence="3" type="ORF">METBISCDRAFT_23474</name>
</gene>
<dbReference type="EMBL" id="ML004462">
    <property type="protein sequence ID" value="RKP30289.1"/>
    <property type="molecule type" value="Genomic_DNA"/>
</dbReference>
<keyword evidence="1" id="KW-0175">Coiled coil</keyword>
<organism evidence="3 4">
    <name type="scientific">Metschnikowia bicuspidata</name>
    <dbReference type="NCBI Taxonomy" id="27322"/>
    <lineage>
        <taxon>Eukaryota</taxon>
        <taxon>Fungi</taxon>
        <taxon>Dikarya</taxon>
        <taxon>Ascomycota</taxon>
        <taxon>Saccharomycotina</taxon>
        <taxon>Pichiomycetes</taxon>
        <taxon>Metschnikowiaceae</taxon>
        <taxon>Metschnikowia</taxon>
    </lineage>
</organism>
<dbReference type="PANTHER" id="PTHR28006">
    <property type="entry name" value="MONOPOLIN COMPLEX SUBUNIT CSM1"/>
    <property type="match status" value="1"/>
</dbReference>
<feature type="coiled-coil region" evidence="1">
    <location>
        <begin position="115"/>
        <end position="142"/>
    </location>
</feature>
<protein>
    <recommendedName>
        <fullName evidence="2">Monopolin complex subunit Csm1/Pcs1 C-terminal domain-containing protein</fullName>
    </recommendedName>
</protein>
<dbReference type="GO" id="GO:1990644">
    <property type="term" value="F:microtubule site clamp"/>
    <property type="evidence" value="ECO:0007669"/>
    <property type="project" value="TreeGrafter"/>
</dbReference>
<evidence type="ECO:0000313" key="3">
    <source>
        <dbReference type="EMBL" id="RKP30289.1"/>
    </source>
</evidence>
<dbReference type="GO" id="GO:0045144">
    <property type="term" value="P:meiotic sister chromatid segregation"/>
    <property type="evidence" value="ECO:0007669"/>
    <property type="project" value="TreeGrafter"/>
</dbReference>
<dbReference type="InterPro" id="IPR038608">
    <property type="entry name" value="Csm1/Pcs1_C_sf"/>
</dbReference>
<dbReference type="OrthoDB" id="2431049at2759"/>
<dbReference type="GO" id="GO:0051315">
    <property type="term" value="P:attachment of mitotic spindle microtubules to kinetochore"/>
    <property type="evidence" value="ECO:0007669"/>
    <property type="project" value="TreeGrafter"/>
</dbReference>
<proteinExistence type="predicted"/>
<dbReference type="CDD" id="cd23787">
    <property type="entry name" value="RWD_CSM1"/>
    <property type="match status" value="1"/>
</dbReference>
<dbReference type="GO" id="GO:0005730">
    <property type="term" value="C:nucleolus"/>
    <property type="evidence" value="ECO:0007669"/>
    <property type="project" value="TreeGrafter"/>
</dbReference>
<dbReference type="AlphaFoldDB" id="A0A4V1J2Z6"/>
<sequence length="290" mass="32349">MLLTSAPNAAPIEVVKRKRGRPRKNPLVVKLPAMASHLVGAMSIMPPAVVDAPKLLLEAGQTDPVVNRPKAPPKAASAVEITEEELISIRSPENLAGLLSKLIGTEQDEAFSKYQQSSREKISTLENDVELLRSKLSAKQQDIDSLVGQLLLEEVDGEEATTCLFDTLELLTGVRVIDYKVDEDMFYFDIRHADITKGVSENAVAIEYRLVINKQFRAAEVTYIPLFLYNLESAAVKEEQALKIEHALQVEKHLPEYMHEKFKFPLNNLLQFYNKLLIALRKSGNALEGS</sequence>
<dbReference type="Pfam" id="PF12539">
    <property type="entry name" value="Csm1"/>
    <property type="match status" value="1"/>
</dbReference>
<evidence type="ECO:0000256" key="1">
    <source>
        <dbReference type="SAM" id="Coils"/>
    </source>
</evidence>
<dbReference type="Gene3D" id="3.90.1150.80">
    <property type="match status" value="1"/>
</dbReference>
<dbReference type="GO" id="GO:0072686">
    <property type="term" value="C:mitotic spindle"/>
    <property type="evidence" value="ECO:0007669"/>
    <property type="project" value="TreeGrafter"/>
</dbReference>
<name>A0A4V1J2Z6_9ASCO</name>
<dbReference type="InterPro" id="IPR020981">
    <property type="entry name" value="Csm1/Pcs1_C"/>
</dbReference>
<reference evidence="4" key="1">
    <citation type="journal article" date="2018" name="Nat. Microbiol.">
        <title>Leveraging single-cell genomics to expand the fungal tree of life.</title>
        <authorList>
            <person name="Ahrendt S.R."/>
            <person name="Quandt C.A."/>
            <person name="Ciobanu D."/>
            <person name="Clum A."/>
            <person name="Salamov A."/>
            <person name="Andreopoulos B."/>
            <person name="Cheng J.F."/>
            <person name="Woyke T."/>
            <person name="Pelin A."/>
            <person name="Henrissat B."/>
            <person name="Reynolds N.K."/>
            <person name="Benny G.L."/>
            <person name="Smith M.E."/>
            <person name="James T.Y."/>
            <person name="Grigoriev I.V."/>
        </authorList>
    </citation>
    <scope>NUCLEOTIDE SEQUENCE [LARGE SCALE GENOMIC DNA]</scope>
    <source>
        <strain evidence="4">Baker2002</strain>
    </source>
</reference>
<evidence type="ECO:0000259" key="2">
    <source>
        <dbReference type="Pfam" id="PF12539"/>
    </source>
</evidence>
<dbReference type="PANTHER" id="PTHR28006:SF1">
    <property type="entry name" value="MONOPOLIN COMPLEX SUBUNIT CSM1"/>
    <property type="match status" value="1"/>
</dbReference>